<dbReference type="Proteomes" id="UP000265618">
    <property type="component" value="Unassembled WGS sequence"/>
</dbReference>
<dbReference type="SUPFAM" id="SSF50965">
    <property type="entry name" value="Galactose oxidase, central domain"/>
    <property type="match status" value="1"/>
</dbReference>
<accession>A0A9K3GI82</accession>
<dbReference type="EMBL" id="BDIP01001284">
    <property type="protein sequence ID" value="GIQ84043.1"/>
    <property type="molecule type" value="Genomic_DNA"/>
</dbReference>
<gene>
    <name evidence="1" type="ORF">KIPB_005470</name>
</gene>
<evidence type="ECO:0000313" key="2">
    <source>
        <dbReference type="Proteomes" id="UP000265618"/>
    </source>
</evidence>
<reference evidence="1 2" key="1">
    <citation type="journal article" date="2018" name="PLoS ONE">
        <title>The draft genome of Kipferlia bialata reveals reductive genome evolution in fornicate parasites.</title>
        <authorList>
            <person name="Tanifuji G."/>
            <person name="Takabayashi S."/>
            <person name="Kume K."/>
            <person name="Takagi M."/>
            <person name="Nakayama T."/>
            <person name="Kamikawa R."/>
            <person name="Inagaki Y."/>
            <person name="Hashimoto T."/>
        </authorList>
    </citation>
    <scope>NUCLEOTIDE SEQUENCE [LARGE SCALE GENOMIC DNA]</scope>
    <source>
        <strain evidence="1">NY0173</strain>
    </source>
</reference>
<protein>
    <submittedName>
        <fullName evidence="1">Uncharacterized protein</fullName>
    </submittedName>
</protein>
<sequence>MARKAPSTTLLKRSGLCATLWDETFPYLDALLAKMNASSAGTWERAPGKARAIRCVACKQCVVKYTDHRGFRLLGFRKREREECASHRSGCPMHMSFTDLIFKAQATSHIPASLFEERFQSLGGLIQRLDDVTGGLWMVTDNRLKNTIQCSCCLKCTVEYSSIGGIDVHIRNHYVVPFHPLVRRCLAVIADNLSLWYCGEDAFVLVTRVLDYTGHGVPTCEIDRISVPERYYTDVNGGITRVGGELFVGLRQHNYGTTGLIILDEKALFALSLDTYEWRKVAQPPQGELPGSYRTWTLDDEVHFLYNSSWQYENTRKRENNVTRLSRGMKPWKCNTLTHMVYSPETDKWREVLVPKDLDIFCNTVCVIHGCVYVFGTYHIEAVYSVAQGWREVVTSTASIGQLAFSCVPVGRYAVSQRAMRDEDSHCTSRCCAYDTVSGEVEVWVAAPPAGPRVCGRVGECAFGYSAFPTKISSDSFRAEFNPPSDMCL</sequence>
<proteinExistence type="predicted"/>
<organism evidence="1 2">
    <name type="scientific">Kipferlia bialata</name>
    <dbReference type="NCBI Taxonomy" id="797122"/>
    <lineage>
        <taxon>Eukaryota</taxon>
        <taxon>Metamonada</taxon>
        <taxon>Carpediemonas-like organisms</taxon>
        <taxon>Kipferlia</taxon>
    </lineage>
</organism>
<name>A0A9K3GI82_9EUKA</name>
<comment type="caution">
    <text evidence="1">The sequence shown here is derived from an EMBL/GenBank/DDBJ whole genome shotgun (WGS) entry which is preliminary data.</text>
</comment>
<evidence type="ECO:0000313" key="1">
    <source>
        <dbReference type="EMBL" id="GIQ84043.1"/>
    </source>
</evidence>
<keyword evidence="2" id="KW-1185">Reference proteome</keyword>
<dbReference type="AlphaFoldDB" id="A0A9K3GI82"/>
<dbReference type="InterPro" id="IPR011043">
    <property type="entry name" value="Gal_Oxase/kelch_b-propeller"/>
</dbReference>